<protein>
    <recommendedName>
        <fullName evidence="3">DUF2750 domain-containing protein</fullName>
    </recommendedName>
</protein>
<evidence type="ECO:0000313" key="2">
    <source>
        <dbReference type="Proteomes" id="UP000070299"/>
    </source>
</evidence>
<organism evidence="1 2">
    <name type="scientific">Paraglaciecola hydrolytica</name>
    <dbReference type="NCBI Taxonomy" id="1799789"/>
    <lineage>
        <taxon>Bacteria</taxon>
        <taxon>Pseudomonadati</taxon>
        <taxon>Pseudomonadota</taxon>
        <taxon>Gammaproteobacteria</taxon>
        <taxon>Alteromonadales</taxon>
        <taxon>Alteromonadaceae</taxon>
        <taxon>Paraglaciecola</taxon>
    </lineage>
</organism>
<evidence type="ECO:0000313" key="1">
    <source>
        <dbReference type="EMBL" id="KXI27062.1"/>
    </source>
</evidence>
<dbReference type="InterPro" id="IPR021284">
    <property type="entry name" value="DUF2750"/>
</dbReference>
<dbReference type="EMBL" id="LSNE01000015">
    <property type="protein sequence ID" value="KXI27062.1"/>
    <property type="molecule type" value="Genomic_DNA"/>
</dbReference>
<keyword evidence="2" id="KW-1185">Reference proteome</keyword>
<accession>A0A148KL52</accession>
<dbReference type="AlphaFoldDB" id="A0A148KL52"/>
<gene>
    <name evidence="1" type="ORF">AX660_01340</name>
</gene>
<dbReference type="Proteomes" id="UP000070299">
    <property type="component" value="Unassembled WGS sequence"/>
</dbReference>
<dbReference type="STRING" id="1799789.AX660_01340"/>
<sequence length="132" mass="14942">MAEAIDSTLLATIAQYTPEERLNYLVKEVVKHQQVWILTDNDGCVMLNTDDEDCAPVWPSEAFAQAWATGEWADCKAIAIELKTWRTRWTYGLEGDNVAIAAFPSDDEEGLVISAQEFDYELQQLINKKKVN</sequence>
<dbReference type="Pfam" id="PF11042">
    <property type="entry name" value="DUF2750"/>
    <property type="match status" value="1"/>
</dbReference>
<proteinExistence type="predicted"/>
<dbReference type="RefSeq" id="WP_068381316.1">
    <property type="nucleotide sequence ID" value="NZ_LSNE01000015.1"/>
</dbReference>
<dbReference type="OrthoDB" id="2936081at2"/>
<evidence type="ECO:0008006" key="3">
    <source>
        <dbReference type="Google" id="ProtNLM"/>
    </source>
</evidence>
<name>A0A148KL52_9ALTE</name>
<comment type="caution">
    <text evidence="1">The sequence shown here is derived from an EMBL/GenBank/DDBJ whole genome shotgun (WGS) entry which is preliminary data.</text>
</comment>
<reference evidence="2" key="1">
    <citation type="submission" date="2016-02" db="EMBL/GenBank/DDBJ databases">
        <authorList>
            <person name="Schultz-Johansen M."/>
            <person name="Glaring M.A."/>
            <person name="Bech P.K."/>
            <person name="Stougaard P."/>
        </authorList>
    </citation>
    <scope>NUCLEOTIDE SEQUENCE [LARGE SCALE GENOMIC DNA]</scope>
    <source>
        <strain evidence="2">S66</strain>
    </source>
</reference>